<dbReference type="Gene3D" id="3.20.20.450">
    <property type="entry name" value="EAL domain"/>
    <property type="match status" value="1"/>
</dbReference>
<accession>A0A1Q2L521</accession>
<dbReference type="AlphaFoldDB" id="A0A1Q2L521"/>
<dbReference type="SUPFAM" id="SSF55073">
    <property type="entry name" value="Nucleotide cyclase"/>
    <property type="match status" value="1"/>
</dbReference>
<dbReference type="SUPFAM" id="SSF141868">
    <property type="entry name" value="EAL domain-like"/>
    <property type="match status" value="1"/>
</dbReference>
<evidence type="ECO:0000313" key="4">
    <source>
        <dbReference type="EMBL" id="AQQ55498.1"/>
    </source>
</evidence>
<dbReference type="PROSITE" id="PS50112">
    <property type="entry name" value="PAS"/>
    <property type="match status" value="1"/>
</dbReference>
<name>A0A1Q2L521_9BACL</name>
<dbReference type="InterPro" id="IPR035965">
    <property type="entry name" value="PAS-like_dom_sf"/>
</dbReference>
<dbReference type="PANTHER" id="PTHR44757">
    <property type="entry name" value="DIGUANYLATE CYCLASE DGCP"/>
    <property type="match status" value="1"/>
</dbReference>
<evidence type="ECO:0000259" key="2">
    <source>
        <dbReference type="PROSITE" id="PS50883"/>
    </source>
</evidence>
<dbReference type="InterPro" id="IPR001633">
    <property type="entry name" value="EAL_dom"/>
</dbReference>
<feature type="domain" description="PAS" evidence="1">
    <location>
        <begin position="76"/>
        <end position="122"/>
    </location>
</feature>
<dbReference type="EMBL" id="CP019641">
    <property type="protein sequence ID" value="AQQ55501.1"/>
    <property type="molecule type" value="Genomic_DNA"/>
</dbReference>
<dbReference type="InterPro" id="IPR043128">
    <property type="entry name" value="Rev_trsase/Diguanyl_cyclase"/>
</dbReference>
<dbReference type="InterPro" id="IPR000160">
    <property type="entry name" value="GGDEF_dom"/>
</dbReference>
<reference evidence="5 6" key="1">
    <citation type="submission" date="2017-02" db="EMBL/GenBank/DDBJ databases">
        <title>The complete genomic sequence of a novel cold adapted crude oil-degrading bacterium Planococcus qaidamina Y42.</title>
        <authorList>
            <person name="Yang R."/>
        </authorList>
    </citation>
    <scope>NUCLEOTIDE SEQUENCE [LARGE SCALE GENOMIC DNA]</scope>
    <source>
        <strain evidence="5 6">Y42</strain>
        <plasmid evidence="5 6">unnamed1</plasmid>
    </source>
</reference>
<dbReference type="InterPro" id="IPR029787">
    <property type="entry name" value="Nucleotide_cyclase"/>
</dbReference>
<dbReference type="InterPro" id="IPR000014">
    <property type="entry name" value="PAS"/>
</dbReference>
<evidence type="ECO:0000313" key="6">
    <source>
        <dbReference type="Proteomes" id="UP000188184"/>
    </source>
</evidence>
<dbReference type="Gene3D" id="3.30.70.270">
    <property type="match status" value="1"/>
</dbReference>
<sequence>MTALQERERQAEAENIERVRRGHEPEYVRLIPLQVSGETHWFSLQARPFPLANSETGVVLYKQPVDLAMDGYLGTREVLESMTDAFILIDGDLNFRYLNGAAEKLIQLNRTEVIGKNVWEVFPEAKDSVFHTNYRKLKMGQVDVQFDFYAQAFAKWFDVRAYRVANKGLAIYFRDASERKATEQLLEEKAYYDYLTGLPNRWKIEQTIQQLLQNGSRFSLFYINLNKLKFINDLHSHRTGDEVLKKVAERLKGIARSDNAISRFEGDEFLLVHEHGTGQGYRTFEAEVLQAFAEPFVLENAQCIQMGASIGIASYPDHARDVEELITCAGTAMAEAKKETTTSCSVFSPDMRFKLARRVKIEQDLAGDLGEAGIYHVLQPQIHGVTGELRGVEVLARWQHPEFGAISPTEFIQIAEETGTIARLTYYLIEDVFDSMKKRETAYKGRLRTAINITPTLLSSKPFFDEFFRLIEEYGILPELLEIEVTESMDFTYSSLAFGHLMECQAKGISIAIDDFGTGFSRLTTLIDFPVDKIKLDRFFVQKIGMDRKAEVVLESLIRFVKTLDCEILAEGVEHERERAFLNRMGCTIHQGYYYAKPMGICDFEKMYLGEKPTGSFG</sequence>
<dbReference type="PANTHER" id="PTHR44757:SF2">
    <property type="entry name" value="BIOFILM ARCHITECTURE MAINTENANCE PROTEIN MBAA"/>
    <property type="match status" value="1"/>
</dbReference>
<dbReference type="SMART" id="SM00052">
    <property type="entry name" value="EAL"/>
    <property type="match status" value="1"/>
</dbReference>
<dbReference type="KEGG" id="pmar:B0X71_18730"/>
<dbReference type="SMART" id="SM00091">
    <property type="entry name" value="PAS"/>
    <property type="match status" value="1"/>
</dbReference>
<dbReference type="InterPro" id="IPR013656">
    <property type="entry name" value="PAS_4"/>
</dbReference>
<dbReference type="InterPro" id="IPR035919">
    <property type="entry name" value="EAL_sf"/>
</dbReference>
<dbReference type="EMBL" id="CP019641">
    <property type="protein sequence ID" value="AQQ55498.1"/>
    <property type="molecule type" value="Genomic_DNA"/>
</dbReference>
<evidence type="ECO:0000313" key="5">
    <source>
        <dbReference type="EMBL" id="AQQ55501.1"/>
    </source>
</evidence>
<evidence type="ECO:0000259" key="1">
    <source>
        <dbReference type="PROSITE" id="PS50112"/>
    </source>
</evidence>
<geneLocation type="plasmid" evidence="5 6">
    <name>unnamed1</name>
</geneLocation>
<dbReference type="CDD" id="cd01949">
    <property type="entry name" value="GGDEF"/>
    <property type="match status" value="1"/>
</dbReference>
<evidence type="ECO:0000259" key="3">
    <source>
        <dbReference type="PROSITE" id="PS50887"/>
    </source>
</evidence>
<evidence type="ECO:0008006" key="7">
    <source>
        <dbReference type="Google" id="ProtNLM"/>
    </source>
</evidence>
<dbReference type="InterPro" id="IPR052155">
    <property type="entry name" value="Biofilm_reg_signaling"/>
</dbReference>
<gene>
    <name evidence="4" type="ORF">B0X71_18730</name>
    <name evidence="5" type="ORF">B0X71_19045</name>
</gene>
<dbReference type="KEGG" id="pmar:B0X71_19045"/>
<dbReference type="Pfam" id="PF00990">
    <property type="entry name" value="GGDEF"/>
    <property type="match status" value="1"/>
</dbReference>
<dbReference type="PROSITE" id="PS50883">
    <property type="entry name" value="EAL"/>
    <property type="match status" value="1"/>
</dbReference>
<proteinExistence type="predicted"/>
<dbReference type="NCBIfam" id="TIGR00229">
    <property type="entry name" value="sensory_box"/>
    <property type="match status" value="1"/>
</dbReference>
<dbReference type="SMART" id="SM00267">
    <property type="entry name" value="GGDEF"/>
    <property type="match status" value="1"/>
</dbReference>
<dbReference type="CDD" id="cd00130">
    <property type="entry name" value="PAS"/>
    <property type="match status" value="1"/>
</dbReference>
<dbReference type="CDD" id="cd01948">
    <property type="entry name" value="EAL"/>
    <property type="match status" value="1"/>
</dbReference>
<feature type="domain" description="EAL" evidence="2">
    <location>
        <begin position="358"/>
        <end position="612"/>
    </location>
</feature>
<protein>
    <recommendedName>
        <fullName evidence="7">GGDEF domain-containing protein</fullName>
    </recommendedName>
</protein>
<dbReference type="NCBIfam" id="TIGR00254">
    <property type="entry name" value="GGDEF"/>
    <property type="match status" value="1"/>
</dbReference>
<dbReference type="Gene3D" id="3.30.450.20">
    <property type="entry name" value="PAS domain"/>
    <property type="match status" value="1"/>
</dbReference>
<keyword evidence="6" id="KW-1185">Reference proteome</keyword>
<dbReference type="Proteomes" id="UP000188184">
    <property type="component" value="Plasmid unnamed1"/>
</dbReference>
<organism evidence="5 6">
    <name type="scientific">Planococcus lenghuensis</name>
    <dbReference type="NCBI Taxonomy" id="2213202"/>
    <lineage>
        <taxon>Bacteria</taxon>
        <taxon>Bacillati</taxon>
        <taxon>Bacillota</taxon>
        <taxon>Bacilli</taxon>
        <taxon>Bacillales</taxon>
        <taxon>Caryophanaceae</taxon>
        <taxon>Planococcus</taxon>
    </lineage>
</organism>
<dbReference type="PROSITE" id="PS50887">
    <property type="entry name" value="GGDEF"/>
    <property type="match status" value="1"/>
</dbReference>
<dbReference type="Pfam" id="PF00563">
    <property type="entry name" value="EAL"/>
    <property type="match status" value="1"/>
</dbReference>
<feature type="domain" description="GGDEF" evidence="3">
    <location>
        <begin position="216"/>
        <end position="349"/>
    </location>
</feature>
<dbReference type="Pfam" id="PF08448">
    <property type="entry name" value="PAS_4"/>
    <property type="match status" value="1"/>
</dbReference>
<keyword evidence="5" id="KW-0614">Plasmid</keyword>
<dbReference type="SUPFAM" id="SSF55785">
    <property type="entry name" value="PYP-like sensor domain (PAS domain)"/>
    <property type="match status" value="1"/>
</dbReference>